<keyword evidence="1" id="KW-0805">Transcription regulation</keyword>
<evidence type="ECO:0000256" key="1">
    <source>
        <dbReference type="ARBA" id="ARBA00023015"/>
    </source>
</evidence>
<gene>
    <name evidence="5" type="ORF">HYN46_00425</name>
</gene>
<feature type="domain" description="HTH araC/xylS-type" evidence="4">
    <location>
        <begin position="255"/>
        <end position="354"/>
    </location>
</feature>
<evidence type="ECO:0000313" key="5">
    <source>
        <dbReference type="EMBL" id="AXI01497.1"/>
    </source>
</evidence>
<accession>A0A345P2I8</accession>
<dbReference type="InterPro" id="IPR020449">
    <property type="entry name" value="Tscrpt_reg_AraC-type_HTH"/>
</dbReference>
<dbReference type="GO" id="GO:0000976">
    <property type="term" value="F:transcription cis-regulatory region binding"/>
    <property type="evidence" value="ECO:0007669"/>
    <property type="project" value="TreeGrafter"/>
</dbReference>
<dbReference type="Proteomes" id="UP000253940">
    <property type="component" value="Chromosome"/>
</dbReference>
<keyword evidence="2" id="KW-0238">DNA-binding</keyword>
<sequence>MDARRMVMSSSMSRDYTFPIQWLELTESLVRAKQGDIAQIYSRCHVSPEILQHADALLNLNQFSELIQIIQEHLSVGEPRVIQILRHVPVTVHVMGMAAMTADTLGEAVDVGLRYFPLILSGFELHRENIGDKTHIQIRRYHDFGSPHNEILTELIAGSYSKIAFFTRGSWLSESGIGRTGMEVHFAHSSTEDIETFRSVLGISAQFGCAENQLIITRGILDQPLLTRNRTSHLTLDAMLAQRLKYALQQQSVTLQVRRLISELLSQGKLPDAVEIARLVTMSTRTLSRRLNAEGSNLNALIKEARIELAELLLISSNLPLSKIAQKLGYSETSVFSRAFKRVKGKAPSELRGHHVESSEH</sequence>
<dbReference type="SUPFAM" id="SSF46689">
    <property type="entry name" value="Homeodomain-like"/>
    <property type="match status" value="1"/>
</dbReference>
<dbReference type="OrthoDB" id="5582699at2"/>
<evidence type="ECO:0000256" key="2">
    <source>
        <dbReference type="ARBA" id="ARBA00023125"/>
    </source>
</evidence>
<reference evidence="5 6" key="1">
    <citation type="submission" date="2018-07" db="EMBL/GenBank/DDBJ databases">
        <title>Genome sequencing of Moraxellaceae gen. HYN0046.</title>
        <authorList>
            <person name="Kim M."/>
            <person name="Yi H."/>
        </authorList>
    </citation>
    <scope>NUCLEOTIDE SEQUENCE [LARGE SCALE GENOMIC DNA]</scope>
    <source>
        <strain evidence="5 6">HYN0046</strain>
    </source>
</reference>
<name>A0A345P2I8_9GAMM</name>
<dbReference type="Pfam" id="PF12833">
    <property type="entry name" value="HTH_18"/>
    <property type="match status" value="1"/>
</dbReference>
<dbReference type="PANTHER" id="PTHR47894">
    <property type="entry name" value="HTH-TYPE TRANSCRIPTIONAL REGULATOR GADX"/>
    <property type="match status" value="1"/>
</dbReference>
<dbReference type="InterPro" id="IPR009057">
    <property type="entry name" value="Homeodomain-like_sf"/>
</dbReference>
<keyword evidence="3" id="KW-0804">Transcription</keyword>
<keyword evidence="6" id="KW-1185">Reference proteome</keyword>
<evidence type="ECO:0000256" key="3">
    <source>
        <dbReference type="ARBA" id="ARBA00023163"/>
    </source>
</evidence>
<dbReference type="Pfam" id="PF12625">
    <property type="entry name" value="Arabinose_bd"/>
    <property type="match status" value="1"/>
</dbReference>
<dbReference type="EMBL" id="CP031222">
    <property type="protein sequence ID" value="AXI01497.1"/>
    <property type="molecule type" value="Genomic_DNA"/>
</dbReference>
<dbReference type="PRINTS" id="PR00032">
    <property type="entry name" value="HTHARAC"/>
</dbReference>
<dbReference type="SMART" id="SM00342">
    <property type="entry name" value="HTH_ARAC"/>
    <property type="match status" value="1"/>
</dbReference>
<evidence type="ECO:0000313" key="6">
    <source>
        <dbReference type="Proteomes" id="UP000253940"/>
    </source>
</evidence>
<dbReference type="InterPro" id="IPR032687">
    <property type="entry name" value="AraC-type_N"/>
</dbReference>
<dbReference type="AlphaFoldDB" id="A0A345P2I8"/>
<dbReference type="InterPro" id="IPR018060">
    <property type="entry name" value="HTH_AraC"/>
</dbReference>
<dbReference type="PANTHER" id="PTHR47894:SF1">
    <property type="entry name" value="HTH-TYPE TRANSCRIPTIONAL REGULATOR VQSM"/>
    <property type="match status" value="1"/>
</dbReference>
<dbReference type="Gene3D" id="1.10.10.60">
    <property type="entry name" value="Homeodomain-like"/>
    <property type="match status" value="1"/>
</dbReference>
<dbReference type="KEGG" id="mbah:HYN46_00425"/>
<dbReference type="InterPro" id="IPR018062">
    <property type="entry name" value="HTH_AraC-typ_CS"/>
</dbReference>
<dbReference type="PROSITE" id="PS01124">
    <property type="entry name" value="HTH_ARAC_FAMILY_2"/>
    <property type="match status" value="1"/>
</dbReference>
<evidence type="ECO:0000259" key="4">
    <source>
        <dbReference type="PROSITE" id="PS01124"/>
    </source>
</evidence>
<dbReference type="PROSITE" id="PS00041">
    <property type="entry name" value="HTH_ARAC_FAMILY_1"/>
    <property type="match status" value="1"/>
</dbReference>
<dbReference type="GO" id="GO:0005829">
    <property type="term" value="C:cytosol"/>
    <property type="evidence" value="ECO:0007669"/>
    <property type="project" value="TreeGrafter"/>
</dbReference>
<dbReference type="GO" id="GO:0003700">
    <property type="term" value="F:DNA-binding transcription factor activity"/>
    <property type="evidence" value="ECO:0007669"/>
    <property type="project" value="InterPro"/>
</dbReference>
<proteinExistence type="predicted"/>
<protein>
    <submittedName>
        <fullName evidence="5">AraC family transcriptional regulator</fullName>
    </submittedName>
</protein>
<organism evidence="5 6">
    <name type="scientific">Aquirhabdus parva</name>
    <dbReference type="NCBI Taxonomy" id="2283318"/>
    <lineage>
        <taxon>Bacteria</taxon>
        <taxon>Pseudomonadati</taxon>
        <taxon>Pseudomonadota</taxon>
        <taxon>Gammaproteobacteria</taxon>
        <taxon>Moraxellales</taxon>
        <taxon>Moraxellaceae</taxon>
        <taxon>Aquirhabdus</taxon>
    </lineage>
</organism>